<sequence length="290" mass="30982">MGMDLYINSSAAREVFDEVDDVLGRKLSDVMFGGSTEELTRTENAQPAILTTSIAAWRALEETTESIAVPDMTAGHSLGEYSALVIAGVLSISDAVKLVCERGRLMQLACDERPGGMAALIGIDEVTVAEICREAGVDVSTVNTPEQIIIAGEHRGLAVALDMASARGAKKAIPLSVSGAFHSGLMSPAQSGLNEAIESVEFNDPMVPVVGNVDARPLNTTAEVKNELRRQLTSCVQWSNGIRHMLDNGVNEFVEMGNGRILSGMIRRIDRRANVVNLSEYDSVCNYAAA</sequence>
<dbReference type="SUPFAM" id="SSF52151">
    <property type="entry name" value="FabD/lysophospholipase-like"/>
    <property type="match status" value="1"/>
</dbReference>
<dbReference type="InterPro" id="IPR004410">
    <property type="entry name" value="Malonyl_CoA-ACP_transAc_FabD"/>
</dbReference>
<dbReference type="InterPro" id="IPR050858">
    <property type="entry name" value="Mal-CoA-ACP_Trans/PKS_FabD"/>
</dbReference>
<dbReference type="Gene3D" id="3.40.366.10">
    <property type="entry name" value="Malonyl-Coenzyme A Acyl Carrier Protein, domain 2"/>
    <property type="match status" value="1"/>
</dbReference>
<dbReference type="PANTHER" id="PTHR42681">
    <property type="entry name" value="MALONYL-COA-ACYL CARRIER PROTEIN TRANSACYLASE, MITOCHONDRIAL"/>
    <property type="match status" value="1"/>
</dbReference>
<dbReference type="InterPro" id="IPR016036">
    <property type="entry name" value="Malonyl_transacylase_ACP-bd"/>
</dbReference>
<gene>
    <name evidence="7" type="ORF">GBAR_LOCUS1032</name>
</gene>
<evidence type="ECO:0000313" key="8">
    <source>
        <dbReference type="Proteomes" id="UP001174909"/>
    </source>
</evidence>
<evidence type="ECO:0000313" key="7">
    <source>
        <dbReference type="EMBL" id="CAI7992531.1"/>
    </source>
</evidence>
<dbReference type="GO" id="GO:0005829">
    <property type="term" value="C:cytosol"/>
    <property type="evidence" value="ECO:0007669"/>
    <property type="project" value="TreeGrafter"/>
</dbReference>
<evidence type="ECO:0000256" key="1">
    <source>
        <dbReference type="ARBA" id="ARBA00008217"/>
    </source>
</evidence>
<comment type="similarity">
    <text evidence="1">Belongs to the FabD family.</text>
</comment>
<comment type="caution">
    <text evidence="7">The sequence shown here is derived from an EMBL/GenBank/DDBJ whole genome shotgun (WGS) entry which is preliminary data.</text>
</comment>
<keyword evidence="4" id="KW-0012">Acyltransferase</keyword>
<dbReference type="PIRSF" id="PIRSF000446">
    <property type="entry name" value="Mct"/>
    <property type="match status" value="1"/>
</dbReference>
<protein>
    <recommendedName>
        <fullName evidence="2">[acyl-carrier-protein] S-malonyltransferase</fullName>
        <ecNumber evidence="2">2.3.1.39</ecNumber>
    </recommendedName>
</protein>
<dbReference type="EMBL" id="CASHTH010000148">
    <property type="protein sequence ID" value="CAI7992531.1"/>
    <property type="molecule type" value="Genomic_DNA"/>
</dbReference>
<proteinExistence type="inferred from homology"/>
<dbReference type="InterPro" id="IPR024925">
    <property type="entry name" value="Malonyl_CoA-ACP_transAc"/>
</dbReference>
<dbReference type="EC" id="2.3.1.39" evidence="2"/>
<keyword evidence="8" id="KW-1185">Reference proteome</keyword>
<dbReference type="GO" id="GO:0006633">
    <property type="term" value="P:fatty acid biosynthetic process"/>
    <property type="evidence" value="ECO:0007669"/>
    <property type="project" value="TreeGrafter"/>
</dbReference>
<dbReference type="InterPro" id="IPR014043">
    <property type="entry name" value="Acyl_transferase_dom"/>
</dbReference>
<keyword evidence="3" id="KW-0808">Transferase</keyword>
<comment type="catalytic activity">
    <reaction evidence="5">
        <text>holo-[ACP] + malonyl-CoA = malonyl-[ACP] + CoA</text>
        <dbReference type="Rhea" id="RHEA:41792"/>
        <dbReference type="Rhea" id="RHEA-COMP:9623"/>
        <dbReference type="Rhea" id="RHEA-COMP:9685"/>
        <dbReference type="ChEBI" id="CHEBI:57287"/>
        <dbReference type="ChEBI" id="CHEBI:57384"/>
        <dbReference type="ChEBI" id="CHEBI:64479"/>
        <dbReference type="ChEBI" id="CHEBI:78449"/>
        <dbReference type="EC" id="2.3.1.39"/>
    </reaction>
</comment>
<evidence type="ECO:0000259" key="6">
    <source>
        <dbReference type="SMART" id="SM00827"/>
    </source>
</evidence>
<evidence type="ECO:0000256" key="3">
    <source>
        <dbReference type="ARBA" id="ARBA00022679"/>
    </source>
</evidence>
<evidence type="ECO:0000256" key="4">
    <source>
        <dbReference type="ARBA" id="ARBA00023315"/>
    </source>
</evidence>
<dbReference type="Pfam" id="PF00698">
    <property type="entry name" value="Acyl_transf_1"/>
    <property type="match status" value="1"/>
</dbReference>
<dbReference type="SUPFAM" id="SSF55048">
    <property type="entry name" value="Probable ACP-binding domain of malonyl-CoA ACP transacylase"/>
    <property type="match status" value="1"/>
</dbReference>
<name>A0AA35QVP7_GEOBA</name>
<dbReference type="GO" id="GO:0004314">
    <property type="term" value="F:[acyl-carrier-protein] S-malonyltransferase activity"/>
    <property type="evidence" value="ECO:0007669"/>
    <property type="project" value="UniProtKB-EC"/>
</dbReference>
<dbReference type="Gene3D" id="3.30.70.250">
    <property type="entry name" value="Malonyl-CoA ACP transacylase, ACP-binding"/>
    <property type="match status" value="1"/>
</dbReference>
<organism evidence="7 8">
    <name type="scientific">Geodia barretti</name>
    <name type="common">Barrett's horny sponge</name>
    <dbReference type="NCBI Taxonomy" id="519541"/>
    <lineage>
        <taxon>Eukaryota</taxon>
        <taxon>Metazoa</taxon>
        <taxon>Porifera</taxon>
        <taxon>Demospongiae</taxon>
        <taxon>Heteroscleromorpha</taxon>
        <taxon>Tetractinellida</taxon>
        <taxon>Astrophorina</taxon>
        <taxon>Geodiidae</taxon>
        <taxon>Geodia</taxon>
    </lineage>
</organism>
<feature type="domain" description="Malonyl-CoA:ACP transacylase (MAT)" evidence="6">
    <location>
        <begin position="1"/>
        <end position="275"/>
    </location>
</feature>
<evidence type="ECO:0000256" key="5">
    <source>
        <dbReference type="ARBA" id="ARBA00048462"/>
    </source>
</evidence>
<dbReference type="InterPro" id="IPR016035">
    <property type="entry name" value="Acyl_Trfase/lysoPLipase"/>
</dbReference>
<reference evidence="7" key="1">
    <citation type="submission" date="2023-03" db="EMBL/GenBank/DDBJ databases">
        <authorList>
            <person name="Steffen K."/>
            <person name="Cardenas P."/>
        </authorList>
    </citation>
    <scope>NUCLEOTIDE SEQUENCE</scope>
</reference>
<dbReference type="AlphaFoldDB" id="A0AA35QVP7"/>
<evidence type="ECO:0000256" key="2">
    <source>
        <dbReference type="ARBA" id="ARBA00013258"/>
    </source>
</evidence>
<dbReference type="SMART" id="SM00827">
    <property type="entry name" value="PKS_AT"/>
    <property type="match status" value="1"/>
</dbReference>
<dbReference type="InterPro" id="IPR001227">
    <property type="entry name" value="Ac_transferase_dom_sf"/>
</dbReference>
<accession>A0AA35QVP7</accession>
<dbReference type="NCBIfam" id="TIGR00128">
    <property type="entry name" value="fabD"/>
    <property type="match status" value="1"/>
</dbReference>
<dbReference type="Proteomes" id="UP001174909">
    <property type="component" value="Unassembled WGS sequence"/>
</dbReference>
<dbReference type="PANTHER" id="PTHR42681:SF1">
    <property type="entry name" value="MALONYL-COA-ACYL CARRIER PROTEIN TRANSACYLASE, MITOCHONDRIAL"/>
    <property type="match status" value="1"/>
</dbReference>